<accession>A0ABX5A3B2</accession>
<dbReference type="InterPro" id="IPR038146">
    <property type="entry name" value="933W_put_Xis_sf"/>
</dbReference>
<reference evidence="1 2" key="1">
    <citation type="submission" date="2018-02" db="EMBL/GenBank/DDBJ databases">
        <title>Lelliotia aquatilis sp. nov., isolated from drinking water.</title>
        <authorList>
            <person name="Kaempfer P."/>
            <person name="Glaeser S."/>
            <person name="Exner M."/>
            <person name="Doijad S."/>
            <person name="Chakraborty T."/>
        </authorList>
    </citation>
    <scope>NUCLEOTIDE SEQUENCE [LARGE SCALE GENOMIC DNA]</scope>
    <source>
        <strain evidence="1 2">6331-17</strain>
    </source>
</reference>
<organism evidence="1 2">
    <name type="scientific">Lelliottia aquatilis</name>
    <dbReference type="NCBI Taxonomy" id="2080838"/>
    <lineage>
        <taxon>Bacteria</taxon>
        <taxon>Pseudomonadati</taxon>
        <taxon>Pseudomonadota</taxon>
        <taxon>Gammaproteobacteria</taxon>
        <taxon>Enterobacterales</taxon>
        <taxon>Enterobacteriaceae</taxon>
        <taxon>Lelliottia</taxon>
    </lineage>
</organism>
<gene>
    <name evidence="1" type="ORF">C3712_08270</name>
</gene>
<sequence>MSQVIFNEEWIVEAKLTERTGLSSGQIKSYRLKSWVNGIHFKYVTADGRTESEKGLAWYNYPKINHFIKDA</sequence>
<proteinExistence type="predicted"/>
<evidence type="ECO:0008006" key="3">
    <source>
        <dbReference type="Google" id="ProtNLM"/>
    </source>
</evidence>
<protein>
    <recommendedName>
        <fullName evidence="3">Excisionase</fullName>
    </recommendedName>
</protein>
<name>A0ABX5A3B2_9ENTR</name>
<dbReference type="Proteomes" id="UP000237025">
    <property type="component" value="Unassembled WGS sequence"/>
</dbReference>
<evidence type="ECO:0000313" key="1">
    <source>
        <dbReference type="EMBL" id="POZ24195.1"/>
    </source>
</evidence>
<dbReference type="InterPro" id="IPR009634">
    <property type="entry name" value="Put_exci"/>
</dbReference>
<evidence type="ECO:0000313" key="2">
    <source>
        <dbReference type="Proteomes" id="UP000237025"/>
    </source>
</evidence>
<dbReference type="EMBL" id="PQVW01000004">
    <property type="protein sequence ID" value="POZ24195.1"/>
    <property type="molecule type" value="Genomic_DNA"/>
</dbReference>
<dbReference type="Gene3D" id="1.10.1660.60">
    <property type="entry name" value="Putative excisionased domain DUF1233"/>
    <property type="match status" value="1"/>
</dbReference>
<dbReference type="RefSeq" id="WP_103947548.1">
    <property type="nucleotide sequence ID" value="NZ_PQVR01000012.1"/>
</dbReference>
<dbReference type="Pfam" id="PF06806">
    <property type="entry name" value="DUF1233"/>
    <property type="match status" value="1"/>
</dbReference>
<keyword evidence="2" id="KW-1185">Reference proteome</keyword>
<comment type="caution">
    <text evidence="1">The sequence shown here is derived from an EMBL/GenBank/DDBJ whole genome shotgun (WGS) entry which is preliminary data.</text>
</comment>